<keyword evidence="1" id="KW-1133">Transmembrane helix</keyword>
<sequence length="122" mass="13719">MLRKLLVKPSVSIICLILTLILGIVGNYVWVTFRTGSGEIIIRKYNFLSATIFGYGLHFPLIVIIITMSLLLLSILKLLRSSDKIRFKFLVILVVIDIVCIILPILIGMQMLNMGLCVCLHC</sequence>
<comment type="caution">
    <text evidence="2">The sequence shown here is derived from an EMBL/GenBank/DDBJ whole genome shotgun (WGS) entry which is preliminary data.</text>
</comment>
<dbReference type="AlphaFoldDB" id="A0A095X4X2"/>
<dbReference type="Proteomes" id="UP000029579">
    <property type="component" value="Unassembled WGS sequence"/>
</dbReference>
<keyword evidence="1" id="KW-0812">Transmembrane</keyword>
<proteinExistence type="predicted"/>
<protein>
    <submittedName>
        <fullName evidence="2">Uncharacterized protein</fullName>
    </submittedName>
</protein>
<feature type="transmembrane region" description="Helical" evidence="1">
    <location>
        <begin position="87"/>
        <end position="107"/>
    </location>
</feature>
<keyword evidence="1" id="KW-0472">Membrane</keyword>
<name>A0A095X4X2_9FIRM</name>
<reference evidence="2 3" key="1">
    <citation type="submission" date="2014-07" db="EMBL/GenBank/DDBJ databases">
        <authorList>
            <person name="McCorrison J."/>
            <person name="Sanka R."/>
            <person name="Torralba M."/>
            <person name="Gillis M."/>
            <person name="Haft D.H."/>
            <person name="Methe B."/>
            <person name="Sutton G."/>
            <person name="Nelson K.E."/>
        </authorList>
    </citation>
    <scope>NUCLEOTIDE SEQUENCE [LARGE SCALE GENOMIC DNA]</scope>
    <source>
        <strain evidence="2 3">S7-1-13</strain>
    </source>
</reference>
<organism evidence="2 3">
    <name type="scientific">Anaerococcus lactolyticus S7-1-13</name>
    <dbReference type="NCBI Taxonomy" id="1284686"/>
    <lineage>
        <taxon>Bacteria</taxon>
        <taxon>Bacillati</taxon>
        <taxon>Bacillota</taxon>
        <taxon>Tissierellia</taxon>
        <taxon>Tissierellales</taxon>
        <taxon>Peptoniphilaceae</taxon>
        <taxon>Anaerococcus</taxon>
    </lineage>
</organism>
<gene>
    <name evidence="2" type="ORF">HMPREF1630_02730</name>
</gene>
<feature type="transmembrane region" description="Helical" evidence="1">
    <location>
        <begin position="12"/>
        <end position="33"/>
    </location>
</feature>
<accession>A0A095X4X2</accession>
<feature type="transmembrane region" description="Helical" evidence="1">
    <location>
        <begin position="53"/>
        <end position="75"/>
    </location>
</feature>
<dbReference type="EMBL" id="JRMW01000025">
    <property type="protein sequence ID" value="KGF04736.1"/>
    <property type="molecule type" value="Genomic_DNA"/>
</dbReference>
<evidence type="ECO:0000313" key="2">
    <source>
        <dbReference type="EMBL" id="KGF04736.1"/>
    </source>
</evidence>
<evidence type="ECO:0000313" key="3">
    <source>
        <dbReference type="Proteomes" id="UP000029579"/>
    </source>
</evidence>
<evidence type="ECO:0000256" key="1">
    <source>
        <dbReference type="SAM" id="Phobius"/>
    </source>
</evidence>